<dbReference type="OrthoDB" id="1701901at2759"/>
<dbReference type="AlphaFoldDB" id="A0A9Q1JU28"/>
<dbReference type="EMBL" id="JAKOGI010000727">
    <property type="protein sequence ID" value="KAJ8431059.1"/>
    <property type="molecule type" value="Genomic_DNA"/>
</dbReference>
<dbReference type="Proteomes" id="UP001153076">
    <property type="component" value="Unassembled WGS sequence"/>
</dbReference>
<reference evidence="1" key="1">
    <citation type="submission" date="2022-04" db="EMBL/GenBank/DDBJ databases">
        <title>Carnegiea gigantea Genome sequencing and assembly v2.</title>
        <authorList>
            <person name="Copetti D."/>
            <person name="Sanderson M.J."/>
            <person name="Burquez A."/>
            <person name="Wojciechowski M.F."/>
        </authorList>
    </citation>
    <scope>NUCLEOTIDE SEQUENCE</scope>
    <source>
        <strain evidence="1">SGP5-SGP5p</strain>
        <tissue evidence="1">Aerial part</tissue>
    </source>
</reference>
<protein>
    <submittedName>
        <fullName evidence="1">Uncharacterized protein</fullName>
    </submittedName>
</protein>
<name>A0A9Q1JU28_9CARY</name>
<keyword evidence="2" id="KW-1185">Reference proteome</keyword>
<evidence type="ECO:0000313" key="2">
    <source>
        <dbReference type="Proteomes" id="UP001153076"/>
    </source>
</evidence>
<sequence length="164" mass="18536">MEIPSNLEFIMAWFWIKAYDVLAKKQSTSFASLIALNNGEVVSCDEATPYGVNKAPCFWMDIDKASLKWNPLRHLGMLEMKFVNSKLNSKANRMLYVEDRFLGKFTSVKKKTFFGYNGLALTISVGIVEEEIKAMVGHADYVVAMVHGSRLKSSNAVWKQISKL</sequence>
<comment type="caution">
    <text evidence="1">The sequence shown here is derived from an EMBL/GenBank/DDBJ whole genome shotgun (WGS) entry which is preliminary data.</text>
</comment>
<evidence type="ECO:0000313" key="1">
    <source>
        <dbReference type="EMBL" id="KAJ8431059.1"/>
    </source>
</evidence>
<proteinExistence type="predicted"/>
<gene>
    <name evidence="1" type="ORF">Cgig2_027114</name>
</gene>
<organism evidence="1 2">
    <name type="scientific">Carnegiea gigantea</name>
    <dbReference type="NCBI Taxonomy" id="171969"/>
    <lineage>
        <taxon>Eukaryota</taxon>
        <taxon>Viridiplantae</taxon>
        <taxon>Streptophyta</taxon>
        <taxon>Embryophyta</taxon>
        <taxon>Tracheophyta</taxon>
        <taxon>Spermatophyta</taxon>
        <taxon>Magnoliopsida</taxon>
        <taxon>eudicotyledons</taxon>
        <taxon>Gunneridae</taxon>
        <taxon>Pentapetalae</taxon>
        <taxon>Caryophyllales</taxon>
        <taxon>Cactineae</taxon>
        <taxon>Cactaceae</taxon>
        <taxon>Cactoideae</taxon>
        <taxon>Echinocereeae</taxon>
        <taxon>Carnegiea</taxon>
    </lineage>
</organism>
<accession>A0A9Q1JU28</accession>